<sequence>MPRPPVLAPPRVSPPDLPPHLEEGSRPVRGGSWSQVQWTALEPITDAAHTDIAESAVVAASVDRLDLTGATLIDVEIRNIRATALSARSARLRRVRILAGRIGTLDLADAEIDELELRDVRIDYLSLAGARVHDLVVAGCELGTLDMPQAKVSRAAFADTRADEVDTRAMRARDLDLRGLDAVSYLDLTSLRGATFSARQVAYLAPALAEALGIRVLD</sequence>
<gene>
    <name evidence="2" type="ORF">ACFFPJ_16235</name>
</gene>
<evidence type="ECO:0000256" key="1">
    <source>
        <dbReference type="SAM" id="MobiDB-lite"/>
    </source>
</evidence>
<dbReference type="EMBL" id="JBHMBE010000009">
    <property type="protein sequence ID" value="MFB9647342.1"/>
    <property type="molecule type" value="Genomic_DNA"/>
</dbReference>
<reference evidence="2 3" key="1">
    <citation type="submission" date="2024-09" db="EMBL/GenBank/DDBJ databases">
        <authorList>
            <person name="Sun Q."/>
            <person name="Mori K."/>
        </authorList>
    </citation>
    <scope>NUCLEOTIDE SEQUENCE [LARGE SCALE GENOMIC DNA]</scope>
    <source>
        <strain evidence="2 3">JCM 1342</strain>
    </source>
</reference>
<dbReference type="Proteomes" id="UP001589611">
    <property type="component" value="Unassembled WGS sequence"/>
</dbReference>
<accession>A0ABV5T4K7</accession>
<dbReference type="Gene3D" id="2.160.20.80">
    <property type="entry name" value="E3 ubiquitin-protein ligase SopA"/>
    <property type="match status" value="1"/>
</dbReference>
<feature type="compositionally biased region" description="Pro residues" evidence="1">
    <location>
        <begin position="1"/>
        <end position="18"/>
    </location>
</feature>
<evidence type="ECO:0000313" key="3">
    <source>
        <dbReference type="Proteomes" id="UP001589611"/>
    </source>
</evidence>
<proteinExistence type="predicted"/>
<dbReference type="RefSeq" id="WP_344713590.1">
    <property type="nucleotide sequence ID" value="NZ_BAAAWH010000001.1"/>
</dbReference>
<organism evidence="2 3">
    <name type="scientific">Microbacterium terregens</name>
    <dbReference type="NCBI Taxonomy" id="69363"/>
    <lineage>
        <taxon>Bacteria</taxon>
        <taxon>Bacillati</taxon>
        <taxon>Actinomycetota</taxon>
        <taxon>Actinomycetes</taxon>
        <taxon>Micrococcales</taxon>
        <taxon>Microbacteriaceae</taxon>
        <taxon>Microbacterium</taxon>
    </lineage>
</organism>
<keyword evidence="3" id="KW-1185">Reference proteome</keyword>
<evidence type="ECO:0000313" key="2">
    <source>
        <dbReference type="EMBL" id="MFB9647342.1"/>
    </source>
</evidence>
<protein>
    <submittedName>
        <fullName evidence="2">Pentapeptide repeat-containing protein</fullName>
    </submittedName>
</protein>
<feature type="region of interest" description="Disordered" evidence="1">
    <location>
        <begin position="1"/>
        <end position="30"/>
    </location>
</feature>
<name>A0ABV5T4K7_9MICO</name>
<dbReference type="SUPFAM" id="SSF141571">
    <property type="entry name" value="Pentapeptide repeat-like"/>
    <property type="match status" value="1"/>
</dbReference>
<comment type="caution">
    <text evidence="2">The sequence shown here is derived from an EMBL/GenBank/DDBJ whole genome shotgun (WGS) entry which is preliminary data.</text>
</comment>